<reference evidence="3 4" key="1">
    <citation type="submission" date="2015-07" db="EMBL/GenBank/DDBJ databases">
        <title>High-quality genome of monoxenous trypanosomatid Leptomonas pyrrhocoris.</title>
        <authorList>
            <person name="Flegontov P."/>
            <person name="Butenko A."/>
            <person name="Firsov S."/>
            <person name="Vlcek C."/>
            <person name="Logacheva M.D."/>
            <person name="Field M."/>
            <person name="Filatov D."/>
            <person name="Flegontova O."/>
            <person name="Gerasimov E."/>
            <person name="Jackson A.P."/>
            <person name="Kelly S."/>
            <person name="Opperdoes F."/>
            <person name="O'Reilly A."/>
            <person name="Votypka J."/>
            <person name="Yurchenko V."/>
            <person name="Lukes J."/>
        </authorList>
    </citation>
    <scope>NUCLEOTIDE SEQUENCE [LARGE SCALE GENOMIC DNA]</scope>
    <source>
        <strain evidence="3">H10</strain>
    </source>
</reference>
<dbReference type="EMBL" id="LGTL01000008">
    <property type="protein sequence ID" value="KPA80396.1"/>
    <property type="molecule type" value="Genomic_DNA"/>
</dbReference>
<dbReference type="GeneID" id="26904934"/>
<name>A0A0M9G1F6_LEPPY</name>
<proteinExistence type="predicted"/>
<feature type="transmembrane region" description="Helical" evidence="2">
    <location>
        <begin position="109"/>
        <end position="136"/>
    </location>
</feature>
<dbReference type="Proteomes" id="UP000037923">
    <property type="component" value="Unassembled WGS sequence"/>
</dbReference>
<dbReference type="VEuPathDB" id="TriTrypDB:LpyrH10_08_0920"/>
<sequence length="194" mass="21715">MSGGGGFGGGQSPGDVVKSTRDVTESVKAQFQAARKNPEKELGIPLEELNRRQQEARKPHTFVNKETARKFEVKSSARAQQIMNKGIDKYQREKRQKDLKLNMSVLRKAQVVLCAVAVGFFGWFAVTYLLPQYAAVQHRNRRMQMRYERAQHSLEGAADTGMGGRPADVAAIGPLVRVFRLEDDGDTEVKRPIQ</sequence>
<dbReference type="AlphaFoldDB" id="A0A0M9G1F6"/>
<accession>A0A0M9G1F6</accession>
<keyword evidence="2" id="KW-1133">Transmembrane helix</keyword>
<keyword evidence="2" id="KW-0812">Transmembrane</keyword>
<feature type="compositionally biased region" description="Gly residues" evidence="1">
    <location>
        <begin position="1"/>
        <end position="12"/>
    </location>
</feature>
<dbReference type="EMBL" id="LGTL01000008">
    <property type="protein sequence ID" value="KPA80395.1"/>
    <property type="molecule type" value="Genomic_DNA"/>
</dbReference>
<dbReference type="OrthoDB" id="264281at2759"/>
<evidence type="ECO:0008006" key="5">
    <source>
        <dbReference type="Google" id="ProtNLM"/>
    </source>
</evidence>
<evidence type="ECO:0000313" key="3">
    <source>
        <dbReference type="EMBL" id="KPA80395.1"/>
    </source>
</evidence>
<dbReference type="RefSeq" id="XP_015658834.1">
    <property type="nucleotide sequence ID" value="XM_015802390.1"/>
</dbReference>
<evidence type="ECO:0000256" key="2">
    <source>
        <dbReference type="SAM" id="Phobius"/>
    </source>
</evidence>
<feature type="region of interest" description="Disordered" evidence="1">
    <location>
        <begin position="1"/>
        <end position="22"/>
    </location>
</feature>
<keyword evidence="4" id="KW-1185">Reference proteome</keyword>
<keyword evidence="2" id="KW-0472">Membrane</keyword>
<evidence type="ECO:0000256" key="1">
    <source>
        <dbReference type="SAM" id="MobiDB-lite"/>
    </source>
</evidence>
<evidence type="ECO:0000313" key="4">
    <source>
        <dbReference type="Proteomes" id="UP000037923"/>
    </source>
</evidence>
<protein>
    <recommendedName>
        <fullName evidence="5">Transmembrane protein</fullName>
    </recommendedName>
</protein>
<comment type="caution">
    <text evidence="3">The sequence shown here is derived from an EMBL/GenBank/DDBJ whole genome shotgun (WGS) entry which is preliminary data.</text>
</comment>
<organism evidence="3 4">
    <name type="scientific">Leptomonas pyrrhocoris</name>
    <name type="common">Firebug parasite</name>
    <dbReference type="NCBI Taxonomy" id="157538"/>
    <lineage>
        <taxon>Eukaryota</taxon>
        <taxon>Discoba</taxon>
        <taxon>Euglenozoa</taxon>
        <taxon>Kinetoplastea</taxon>
        <taxon>Metakinetoplastina</taxon>
        <taxon>Trypanosomatida</taxon>
        <taxon>Trypanosomatidae</taxon>
        <taxon>Leishmaniinae</taxon>
        <taxon>Leptomonas</taxon>
    </lineage>
</organism>
<dbReference type="RefSeq" id="XP_015658835.1">
    <property type="nucleotide sequence ID" value="XM_015802391.1"/>
</dbReference>
<dbReference type="OMA" id="ACKARQF"/>
<gene>
    <name evidence="3" type="ORF">ABB37_04643</name>
</gene>